<evidence type="ECO:0000313" key="7">
    <source>
        <dbReference type="Proteomes" id="UP000076872"/>
    </source>
</evidence>
<dbReference type="Proteomes" id="UP000076872">
    <property type="component" value="Unassembled WGS sequence"/>
</dbReference>
<reference evidence="6 7" key="1">
    <citation type="submission" date="2016-03" db="EMBL/GenBank/DDBJ databases">
        <title>Comparative genomics of 54 Lactobacillus plantarum strains reveals genomic uncoupling from niche constraints.</title>
        <authorList>
            <person name="Martino M.E."/>
        </authorList>
    </citation>
    <scope>NUCLEOTIDE SEQUENCE [LARGE SCALE GENOMIC DNA]</scope>
    <source>
        <strain evidence="6 7">NAB2</strain>
    </source>
</reference>
<dbReference type="PANTHER" id="PTHR32332">
    <property type="entry name" value="2-NITROPROPANE DIOXYGENASE"/>
    <property type="match status" value="1"/>
</dbReference>
<name>A0AAW3RDJ6_LACPN</name>
<dbReference type="GO" id="GO:0018580">
    <property type="term" value="F:nitronate monooxygenase activity"/>
    <property type="evidence" value="ECO:0007669"/>
    <property type="project" value="InterPro"/>
</dbReference>
<dbReference type="Pfam" id="PF03060">
    <property type="entry name" value="NMO"/>
    <property type="match status" value="2"/>
</dbReference>
<dbReference type="EMBL" id="LUXO01000033">
    <property type="protein sequence ID" value="KZV01527.1"/>
    <property type="molecule type" value="Genomic_DNA"/>
</dbReference>
<proteinExistence type="predicted"/>
<evidence type="ECO:0000256" key="5">
    <source>
        <dbReference type="ARBA" id="ARBA00023002"/>
    </source>
</evidence>
<keyword evidence="4" id="KW-0288">FMN</keyword>
<comment type="caution">
    <text evidence="6">The sequence shown here is derived from an EMBL/GenBank/DDBJ whole genome shotgun (WGS) entry which is preliminary data.</text>
</comment>
<organism evidence="6 7">
    <name type="scientific">Lactiplantibacillus plantarum</name>
    <name type="common">Lactobacillus plantarum</name>
    <dbReference type="NCBI Taxonomy" id="1590"/>
    <lineage>
        <taxon>Bacteria</taxon>
        <taxon>Bacillati</taxon>
        <taxon>Bacillota</taxon>
        <taxon>Bacilli</taxon>
        <taxon>Lactobacillales</taxon>
        <taxon>Lactobacillaceae</taxon>
        <taxon>Lactiplantibacillus</taxon>
    </lineage>
</organism>
<dbReference type="InterPro" id="IPR013785">
    <property type="entry name" value="Aldolase_TIM"/>
</dbReference>
<keyword evidence="3" id="KW-0285">Flavoprotein</keyword>
<accession>A0AAW3RDJ6</accession>
<protein>
    <recommendedName>
        <fullName evidence="2">Probable nitronate monooxygenase</fullName>
    </recommendedName>
</protein>
<dbReference type="Gene3D" id="3.20.20.70">
    <property type="entry name" value="Aldolase class I"/>
    <property type="match status" value="2"/>
</dbReference>
<dbReference type="CDD" id="cd04730">
    <property type="entry name" value="NPD_like"/>
    <property type="match status" value="1"/>
</dbReference>
<dbReference type="AlphaFoldDB" id="A0AAW3RDJ6"/>
<dbReference type="SUPFAM" id="SSF51412">
    <property type="entry name" value="Inosine monophosphate dehydrogenase (IMPDH)"/>
    <property type="match status" value="1"/>
</dbReference>
<evidence type="ECO:0000256" key="2">
    <source>
        <dbReference type="ARBA" id="ARBA00013457"/>
    </source>
</evidence>
<evidence type="ECO:0000313" key="6">
    <source>
        <dbReference type="EMBL" id="KZV01527.1"/>
    </source>
</evidence>
<dbReference type="PANTHER" id="PTHR32332:SF20">
    <property type="entry name" value="2-NITROPROPANE DIOXYGENASE-LIKE PROTEIN"/>
    <property type="match status" value="1"/>
</dbReference>
<evidence type="ECO:0000256" key="3">
    <source>
        <dbReference type="ARBA" id="ARBA00022630"/>
    </source>
</evidence>
<comment type="function">
    <text evidence="1">Nitronate monooxygenase that uses molecular oxygen to catalyze the oxidative denitrification of alkyl nitronates. Acts on propionate 3-nitronate (P3N), the presumed physiological substrate. Probably functions in the detoxification of P3N, a metabolic poison produced by plants and fungi as a defense mechanism.</text>
</comment>
<evidence type="ECO:0000256" key="4">
    <source>
        <dbReference type="ARBA" id="ARBA00022643"/>
    </source>
</evidence>
<dbReference type="InterPro" id="IPR004136">
    <property type="entry name" value="NMO"/>
</dbReference>
<sequence>MSITEMLGIQYPIFSGAMMRIATHELVGAVSEAGGLGVLGSAGLSAEQLRAEIQATRKLTDKPFGVNLMLQMKNCPELAQVIIDEGVKVVTTGADAVVAEGQESGGHIGQTSTMALLPQVVDAVDIPVIGAGGVGDGRSIAAMFALGAQGVQCGTIFLTAEECPVPASYKQRVLAASDTDTIVTGRSQRDPVRALVNPMLAQYLQLEQTNAPVAELHALADGSFAKAVEDGDMEHGTPMAGEVAGMMTTIRPVKEIITTLFGQAREVAAQLKIE</sequence>
<gene>
    <name evidence="6" type="ORF">NAB2_2147</name>
</gene>
<evidence type="ECO:0000256" key="1">
    <source>
        <dbReference type="ARBA" id="ARBA00003535"/>
    </source>
</evidence>
<keyword evidence="5" id="KW-0560">Oxidoreductase</keyword>